<dbReference type="Gene3D" id="3.10.20.30">
    <property type="match status" value="1"/>
</dbReference>
<dbReference type="HOGENOM" id="CLU_3316482_0_0_9"/>
<dbReference type="SUPFAM" id="SSF81271">
    <property type="entry name" value="TGS-like"/>
    <property type="match status" value="1"/>
</dbReference>
<gene>
    <name evidence="2" type="ORF">RUMTOR_02371</name>
</gene>
<evidence type="ECO:0000313" key="2">
    <source>
        <dbReference type="EMBL" id="EDK23526.1"/>
    </source>
</evidence>
<dbReference type="PaxDb" id="411460-RUMTOR_02371"/>
<proteinExistence type="predicted"/>
<dbReference type="Proteomes" id="UP000003577">
    <property type="component" value="Unassembled WGS sequence"/>
</dbReference>
<accession>A5KQ34</accession>
<feature type="domain" description="TGS" evidence="1">
    <location>
        <begin position="9"/>
        <end position="39"/>
    </location>
</feature>
<dbReference type="AlphaFoldDB" id="A5KQ34"/>
<comment type="caution">
    <text evidence="2">The sequence shown here is derived from an EMBL/GenBank/DDBJ whole genome shotgun (WGS) entry which is preliminary data.</text>
</comment>
<protein>
    <recommendedName>
        <fullName evidence="1">TGS domain-containing protein</fullName>
    </recommendedName>
</protein>
<evidence type="ECO:0000259" key="1">
    <source>
        <dbReference type="Pfam" id="PF02824"/>
    </source>
</evidence>
<sequence length="39" mass="4234">MICLLKTFYCFTPNGDVKNLPNGSTPVDFAYAIHSAVGK</sequence>
<reference evidence="2 3" key="1">
    <citation type="submission" date="2007-03" db="EMBL/GenBank/DDBJ databases">
        <authorList>
            <person name="Fulton L."/>
            <person name="Clifton S."/>
            <person name="Fulton B."/>
            <person name="Xu J."/>
            <person name="Minx P."/>
            <person name="Pepin K.H."/>
            <person name="Johnson M."/>
            <person name="Thiruvilangam P."/>
            <person name="Bhonagiri V."/>
            <person name="Nash W.E."/>
            <person name="Mardis E.R."/>
            <person name="Wilson R.K."/>
        </authorList>
    </citation>
    <scope>NUCLEOTIDE SEQUENCE [LARGE SCALE GENOMIC DNA]</scope>
    <source>
        <strain evidence="2 3">ATCC 27756</strain>
    </source>
</reference>
<organism evidence="2 3">
    <name type="scientific">[Ruminococcus] torques ATCC 27756</name>
    <dbReference type="NCBI Taxonomy" id="411460"/>
    <lineage>
        <taxon>Bacteria</taxon>
        <taxon>Bacillati</taxon>
        <taxon>Bacillota</taxon>
        <taxon>Clostridia</taxon>
        <taxon>Lachnospirales</taxon>
        <taxon>Lachnospiraceae</taxon>
        <taxon>Mediterraneibacter</taxon>
    </lineage>
</organism>
<dbReference type="EMBL" id="AAVP02000014">
    <property type="protein sequence ID" value="EDK23526.1"/>
    <property type="molecule type" value="Genomic_DNA"/>
</dbReference>
<dbReference type="InterPro" id="IPR004095">
    <property type="entry name" value="TGS"/>
</dbReference>
<name>A5KQ34_9FIRM</name>
<dbReference type="InterPro" id="IPR012676">
    <property type="entry name" value="TGS-like"/>
</dbReference>
<dbReference type="Pfam" id="PF02824">
    <property type="entry name" value="TGS"/>
    <property type="match status" value="1"/>
</dbReference>
<evidence type="ECO:0000313" key="3">
    <source>
        <dbReference type="Proteomes" id="UP000003577"/>
    </source>
</evidence>
<dbReference type="InterPro" id="IPR012675">
    <property type="entry name" value="Beta-grasp_dom_sf"/>
</dbReference>
<reference evidence="2 3" key="2">
    <citation type="submission" date="2007-04" db="EMBL/GenBank/DDBJ databases">
        <title>Draft genome sequence of Ruminococcus torques (ATCC 27756).</title>
        <authorList>
            <person name="Sudarsanam P."/>
            <person name="Ley R."/>
            <person name="Guruge J."/>
            <person name="Turnbaugh P.J."/>
            <person name="Mahowald M."/>
            <person name="Liep D."/>
            <person name="Gordon J."/>
        </authorList>
    </citation>
    <scope>NUCLEOTIDE SEQUENCE [LARGE SCALE GENOMIC DNA]</scope>
    <source>
        <strain evidence="2 3">ATCC 27756</strain>
    </source>
</reference>